<keyword evidence="2" id="KW-1133">Transmembrane helix</keyword>
<dbReference type="AlphaFoldDB" id="A0A068NY94"/>
<dbReference type="Proteomes" id="UP000027982">
    <property type="component" value="Chromosome"/>
</dbReference>
<evidence type="ECO:0000256" key="2">
    <source>
        <dbReference type="SAM" id="Phobius"/>
    </source>
</evidence>
<accession>A0A068NY94</accession>
<feature type="transmembrane region" description="Helical" evidence="2">
    <location>
        <begin position="254"/>
        <end position="277"/>
    </location>
</feature>
<reference evidence="3 4" key="1">
    <citation type="journal article" date="2014" name="PLoS ONE">
        <title>The first complete genome sequence of the class fimbriimonadia in the phylum armatimonadetes.</title>
        <authorList>
            <person name="Hu Z.Y."/>
            <person name="Wang Y.Z."/>
            <person name="Im W.T."/>
            <person name="Wang S.Y."/>
            <person name="Zhao G.P."/>
            <person name="Zheng H.J."/>
            <person name="Quan Z.X."/>
        </authorList>
    </citation>
    <scope>NUCLEOTIDE SEQUENCE [LARGE SCALE GENOMIC DNA]</scope>
    <source>
        <strain evidence="3">Gsoil 348</strain>
    </source>
</reference>
<dbReference type="STRING" id="661478.OP10G_3396"/>
<evidence type="ECO:0000313" key="4">
    <source>
        <dbReference type="Proteomes" id="UP000027982"/>
    </source>
</evidence>
<keyword evidence="2" id="KW-0812">Transmembrane</keyword>
<feature type="compositionally biased region" description="Basic and acidic residues" evidence="1">
    <location>
        <begin position="199"/>
        <end position="208"/>
    </location>
</feature>
<keyword evidence="4" id="KW-1185">Reference proteome</keyword>
<gene>
    <name evidence="3" type="ORF">OP10G_3396</name>
</gene>
<evidence type="ECO:0000256" key="1">
    <source>
        <dbReference type="SAM" id="MobiDB-lite"/>
    </source>
</evidence>
<dbReference type="RefSeq" id="WP_025229299.1">
    <property type="nucleotide sequence ID" value="NZ_CP007139.1"/>
</dbReference>
<name>A0A068NY94_FIMGI</name>
<evidence type="ECO:0008006" key="5">
    <source>
        <dbReference type="Google" id="ProtNLM"/>
    </source>
</evidence>
<feature type="compositionally biased region" description="Low complexity" evidence="1">
    <location>
        <begin position="189"/>
        <end position="198"/>
    </location>
</feature>
<dbReference type="EMBL" id="CP007139">
    <property type="protein sequence ID" value="AIE86764.1"/>
    <property type="molecule type" value="Genomic_DNA"/>
</dbReference>
<sequence>MSTHEDATRKPTSPIIYAAFADPASAEQAAERLVEKGVLAEDISLVVNHKADENKTLDDRELSYSQPTIVSGPAGATGRFDPLGNDLRISTPTPIQGGNLFPVGESAQMNLNPAQNDYPMAEEGSPTALSSRPSSARSDFNADLDKREYNAAYKNDVERENLEEARRNLEAESDSEAVSTPNRPTPVHDATTSAAAEATSDRADDHGIHATTIPGAADAAKKGVVAGLGVGALAAASAIFVPAVGLILGGGALALALAGLAAASSTGAVSGGVVTYLKDHGVPANDIPRYQKAYEDGGAIICVELHENSDKGMIEDTLNQFGAIKVDRYGYAA</sequence>
<feature type="region of interest" description="Disordered" evidence="1">
    <location>
        <begin position="105"/>
        <end position="209"/>
    </location>
</feature>
<organism evidence="3 4">
    <name type="scientific">Fimbriimonas ginsengisoli Gsoil 348</name>
    <dbReference type="NCBI Taxonomy" id="661478"/>
    <lineage>
        <taxon>Bacteria</taxon>
        <taxon>Bacillati</taxon>
        <taxon>Armatimonadota</taxon>
        <taxon>Fimbriimonadia</taxon>
        <taxon>Fimbriimonadales</taxon>
        <taxon>Fimbriimonadaceae</taxon>
        <taxon>Fimbriimonas</taxon>
    </lineage>
</organism>
<feature type="compositionally biased region" description="Polar residues" evidence="1">
    <location>
        <begin position="127"/>
        <end position="138"/>
    </location>
</feature>
<feature type="compositionally biased region" description="Basic and acidic residues" evidence="1">
    <location>
        <begin position="143"/>
        <end position="170"/>
    </location>
</feature>
<dbReference type="HOGENOM" id="CLU_833537_0_0_0"/>
<protein>
    <recommendedName>
        <fullName evidence="5">General stress protein 17M-like domain-containing protein</fullName>
    </recommendedName>
</protein>
<proteinExistence type="predicted"/>
<evidence type="ECO:0000313" key="3">
    <source>
        <dbReference type="EMBL" id="AIE86764.1"/>
    </source>
</evidence>
<keyword evidence="2" id="KW-0472">Membrane</keyword>
<dbReference type="KEGG" id="fgi:OP10G_3396"/>
<dbReference type="eggNOG" id="ENOG5030348">
    <property type="taxonomic scope" value="Bacteria"/>
</dbReference>
<feature type="transmembrane region" description="Helical" evidence="2">
    <location>
        <begin position="224"/>
        <end position="248"/>
    </location>
</feature>